<reference evidence="9" key="1">
    <citation type="submission" date="2025-08" db="UniProtKB">
        <authorList>
            <consortium name="RefSeq"/>
        </authorList>
    </citation>
    <scope>IDENTIFICATION</scope>
    <source>
        <tissue evidence="9">Gonads</tissue>
    </source>
</reference>
<dbReference type="GO" id="GO:0003735">
    <property type="term" value="F:structural constituent of ribosome"/>
    <property type="evidence" value="ECO:0007669"/>
    <property type="project" value="TreeGrafter"/>
</dbReference>
<evidence type="ECO:0000313" key="8">
    <source>
        <dbReference type="Proteomes" id="UP000085678"/>
    </source>
</evidence>
<protein>
    <recommendedName>
        <fullName evidence="7">Large ribosomal subunit protein mL54</fullName>
    </recommendedName>
</protein>
<sequence length="141" mass="16232">MAVVLRCSCTLQNIARFIPQYTHEVLIPIRSYAVKGLGKIGGKIGVKGSGGPKKKIDLPVEGDVKKLIMNCSGLNYMKEGPEVKLKEDHEYPEWLWKLNTERPTASLEGLDEDSDIYWYRVRKYAKAQQRAEMKRFKRFIK</sequence>
<evidence type="ECO:0000256" key="7">
    <source>
        <dbReference type="ARBA" id="ARBA00035179"/>
    </source>
</evidence>
<name>A0A1S3JCS9_LINAN</name>
<keyword evidence="8" id="KW-1185">Reference proteome</keyword>
<dbReference type="PANTHER" id="PTHR28595">
    <property type="entry name" value="39S RIBOSOMAL PROTEIN L54, MITOCHONDRIAL"/>
    <property type="match status" value="1"/>
</dbReference>
<evidence type="ECO:0000313" key="9">
    <source>
        <dbReference type="RefSeq" id="XP_013407694.1"/>
    </source>
</evidence>
<dbReference type="AlphaFoldDB" id="A0A1S3JCS9"/>
<proteinExistence type="inferred from homology"/>
<dbReference type="KEGG" id="lak:106171770"/>
<dbReference type="GO" id="GO:0005762">
    <property type="term" value="C:mitochondrial large ribosomal subunit"/>
    <property type="evidence" value="ECO:0007669"/>
    <property type="project" value="TreeGrafter"/>
</dbReference>
<dbReference type="GeneID" id="106171770"/>
<dbReference type="InterPro" id="IPR013870">
    <property type="entry name" value="Ribosomal_mL54"/>
</dbReference>
<comment type="similarity">
    <text evidence="6">Belongs to the mitochondrion-specific ribosomal protein mL54 family.</text>
</comment>
<dbReference type="Proteomes" id="UP000085678">
    <property type="component" value="Unplaced"/>
</dbReference>
<evidence type="ECO:0000256" key="2">
    <source>
        <dbReference type="ARBA" id="ARBA00022946"/>
    </source>
</evidence>
<dbReference type="PANTHER" id="PTHR28595:SF1">
    <property type="entry name" value="LARGE RIBOSOMAL SUBUNIT PROTEIN ML54"/>
    <property type="match status" value="1"/>
</dbReference>
<organism evidence="8 9">
    <name type="scientific">Lingula anatina</name>
    <name type="common">Brachiopod</name>
    <name type="synonym">Lingula unguis</name>
    <dbReference type="NCBI Taxonomy" id="7574"/>
    <lineage>
        <taxon>Eukaryota</taxon>
        <taxon>Metazoa</taxon>
        <taxon>Spiralia</taxon>
        <taxon>Lophotrochozoa</taxon>
        <taxon>Brachiopoda</taxon>
        <taxon>Linguliformea</taxon>
        <taxon>Lingulata</taxon>
        <taxon>Lingulida</taxon>
        <taxon>Linguloidea</taxon>
        <taxon>Lingulidae</taxon>
        <taxon>Lingula</taxon>
    </lineage>
</organism>
<keyword evidence="4" id="KW-0496">Mitochondrion</keyword>
<accession>A0A1S3JCS9</accession>
<evidence type="ECO:0000256" key="4">
    <source>
        <dbReference type="ARBA" id="ARBA00023128"/>
    </source>
</evidence>
<evidence type="ECO:0000256" key="1">
    <source>
        <dbReference type="ARBA" id="ARBA00004173"/>
    </source>
</evidence>
<dbReference type="OrthoDB" id="10252718at2759"/>
<evidence type="ECO:0000256" key="6">
    <source>
        <dbReference type="ARBA" id="ARBA00033752"/>
    </source>
</evidence>
<keyword evidence="3 9" id="KW-0689">Ribosomal protein</keyword>
<keyword evidence="5" id="KW-0687">Ribonucleoprotein</keyword>
<evidence type="ECO:0000256" key="3">
    <source>
        <dbReference type="ARBA" id="ARBA00022980"/>
    </source>
</evidence>
<dbReference type="Pfam" id="PF08561">
    <property type="entry name" value="Ribosomal_L37"/>
    <property type="match status" value="1"/>
</dbReference>
<gene>
    <name evidence="9" type="primary">LOC106171770</name>
</gene>
<keyword evidence="2" id="KW-0809">Transit peptide</keyword>
<evidence type="ECO:0000256" key="5">
    <source>
        <dbReference type="ARBA" id="ARBA00023274"/>
    </source>
</evidence>
<comment type="subcellular location">
    <subcellularLocation>
        <location evidence="1">Mitochondrion</location>
    </subcellularLocation>
</comment>
<dbReference type="RefSeq" id="XP_013407694.1">
    <property type="nucleotide sequence ID" value="XM_013552240.1"/>
</dbReference>